<sequence>MVVVRNWMKEVIADTDTDTLTHLCIGCVGGRGVISGRGALVWQRDRPKFSWWLYEVKGVAKQVVAWGWKETM</sequence>
<organism evidence="1 2">
    <name type="scientific">Iris pallida</name>
    <name type="common">Sweet iris</name>
    <dbReference type="NCBI Taxonomy" id="29817"/>
    <lineage>
        <taxon>Eukaryota</taxon>
        <taxon>Viridiplantae</taxon>
        <taxon>Streptophyta</taxon>
        <taxon>Embryophyta</taxon>
        <taxon>Tracheophyta</taxon>
        <taxon>Spermatophyta</taxon>
        <taxon>Magnoliopsida</taxon>
        <taxon>Liliopsida</taxon>
        <taxon>Asparagales</taxon>
        <taxon>Iridaceae</taxon>
        <taxon>Iridoideae</taxon>
        <taxon>Irideae</taxon>
        <taxon>Iris</taxon>
    </lineage>
</organism>
<accession>A0AAX6HZ89</accession>
<comment type="caution">
    <text evidence="1">The sequence shown here is derived from an EMBL/GenBank/DDBJ whole genome shotgun (WGS) entry which is preliminary data.</text>
</comment>
<name>A0AAX6HZ89_IRIPA</name>
<gene>
    <name evidence="1" type="ORF">M6B38_287430</name>
</gene>
<dbReference type="EMBL" id="JANAVB010006199">
    <property type="protein sequence ID" value="KAJ6845535.1"/>
    <property type="molecule type" value="Genomic_DNA"/>
</dbReference>
<protein>
    <submittedName>
        <fullName evidence="1">Uncharacterized protein</fullName>
    </submittedName>
</protein>
<dbReference type="Proteomes" id="UP001140949">
    <property type="component" value="Unassembled WGS sequence"/>
</dbReference>
<reference evidence="1" key="2">
    <citation type="submission" date="2023-04" db="EMBL/GenBank/DDBJ databases">
        <authorList>
            <person name="Bruccoleri R.E."/>
            <person name="Oakeley E.J."/>
            <person name="Faust A.-M."/>
            <person name="Dessus-Babus S."/>
            <person name="Altorfer M."/>
            <person name="Burckhardt D."/>
            <person name="Oertli M."/>
            <person name="Naumann U."/>
            <person name="Petersen F."/>
            <person name="Wong J."/>
        </authorList>
    </citation>
    <scope>NUCLEOTIDE SEQUENCE</scope>
    <source>
        <strain evidence="1">GSM-AAB239-AS_SAM_17_03QT</strain>
        <tissue evidence="1">Leaf</tissue>
    </source>
</reference>
<keyword evidence="2" id="KW-1185">Reference proteome</keyword>
<reference evidence="1" key="1">
    <citation type="journal article" date="2023" name="GigaByte">
        <title>Genome assembly of the bearded iris, Iris pallida Lam.</title>
        <authorList>
            <person name="Bruccoleri R.E."/>
            <person name="Oakeley E.J."/>
            <person name="Faust A.M.E."/>
            <person name="Altorfer M."/>
            <person name="Dessus-Babus S."/>
            <person name="Burckhardt D."/>
            <person name="Oertli M."/>
            <person name="Naumann U."/>
            <person name="Petersen F."/>
            <person name="Wong J."/>
        </authorList>
    </citation>
    <scope>NUCLEOTIDE SEQUENCE</scope>
    <source>
        <strain evidence="1">GSM-AAB239-AS_SAM_17_03QT</strain>
    </source>
</reference>
<dbReference type="AlphaFoldDB" id="A0AAX6HZ89"/>
<evidence type="ECO:0000313" key="1">
    <source>
        <dbReference type="EMBL" id="KAJ6845535.1"/>
    </source>
</evidence>
<proteinExistence type="predicted"/>
<evidence type="ECO:0000313" key="2">
    <source>
        <dbReference type="Proteomes" id="UP001140949"/>
    </source>
</evidence>